<evidence type="ECO:0000313" key="3">
    <source>
        <dbReference type="Proteomes" id="UP000468591"/>
    </source>
</evidence>
<accession>A0A6P0C8H4</accession>
<dbReference type="Gene3D" id="3.40.50.10090">
    <property type="match status" value="2"/>
</dbReference>
<dbReference type="Pfam" id="PF02602">
    <property type="entry name" value="HEM4"/>
    <property type="match status" value="1"/>
</dbReference>
<sequence length="234" mass="24997">MDKPSLLLTRPRASAEAFVQSLDQQVMEDVLVCISPLLEITPLGTKADLTGYTGVIFTSTNAVSFVQDGQGMPAFCVGTRTAEAATGKGWRVERIAQDADALVASLSKDPVNGPLLHLAGKHRRGQVAERLSAIGITTNVTVLYDQALLPLSDEAQEILRGDRPVIVPLFSPRTASQFAKEAGVTRHIQIIAMSDAVAEAVQSTAVQEVHVARAPTAKEMRRGVEMLLRGDSLG</sequence>
<dbReference type="InterPro" id="IPR036108">
    <property type="entry name" value="4pyrrol_syn_uPrphyn_synt_sf"/>
</dbReference>
<dbReference type="SUPFAM" id="SSF69618">
    <property type="entry name" value="HemD-like"/>
    <property type="match status" value="1"/>
</dbReference>
<feature type="domain" description="Tetrapyrrole biosynthesis uroporphyrinogen III synthase" evidence="1">
    <location>
        <begin position="32"/>
        <end position="220"/>
    </location>
</feature>
<dbReference type="GO" id="GO:0004852">
    <property type="term" value="F:uroporphyrinogen-III synthase activity"/>
    <property type="evidence" value="ECO:0007669"/>
    <property type="project" value="InterPro"/>
</dbReference>
<comment type="caution">
    <text evidence="2">The sequence shown here is derived from an EMBL/GenBank/DDBJ whole genome shotgun (WGS) entry which is preliminary data.</text>
</comment>
<gene>
    <name evidence="2" type="ORF">GV827_03700</name>
</gene>
<dbReference type="AlphaFoldDB" id="A0A6P0C8H4"/>
<reference evidence="2 3" key="1">
    <citation type="submission" date="2020-01" db="EMBL/GenBank/DDBJ databases">
        <title>Sulfitobacter sediminilitoris sp. nov., isolated from a tidal flat.</title>
        <authorList>
            <person name="Park S."/>
            <person name="Yoon J.-H."/>
        </authorList>
    </citation>
    <scope>NUCLEOTIDE SEQUENCE [LARGE SCALE GENOMIC DNA]</scope>
    <source>
        <strain evidence="2 3">JBTF-M27</strain>
    </source>
</reference>
<evidence type="ECO:0000313" key="2">
    <source>
        <dbReference type="EMBL" id="NEK21505.1"/>
    </source>
</evidence>
<organism evidence="2 3">
    <name type="scientific">Sulfitobacter sediminilitoris</name>
    <dbReference type="NCBI Taxonomy" id="2698830"/>
    <lineage>
        <taxon>Bacteria</taxon>
        <taxon>Pseudomonadati</taxon>
        <taxon>Pseudomonadota</taxon>
        <taxon>Alphaproteobacteria</taxon>
        <taxon>Rhodobacterales</taxon>
        <taxon>Roseobacteraceae</taxon>
        <taxon>Sulfitobacter</taxon>
    </lineage>
</organism>
<name>A0A6P0C8H4_9RHOB</name>
<proteinExistence type="predicted"/>
<dbReference type="CDD" id="cd06578">
    <property type="entry name" value="HemD"/>
    <property type="match status" value="1"/>
</dbReference>
<dbReference type="RefSeq" id="WP_164352357.1">
    <property type="nucleotide sequence ID" value="NZ_JAABNT010000002.1"/>
</dbReference>
<dbReference type="EMBL" id="JAABNT010000002">
    <property type="protein sequence ID" value="NEK21505.1"/>
    <property type="molecule type" value="Genomic_DNA"/>
</dbReference>
<keyword evidence="3" id="KW-1185">Reference proteome</keyword>
<protein>
    <submittedName>
        <fullName evidence="2">Uroporphyrinogen-III synthase</fullName>
    </submittedName>
</protein>
<dbReference type="GO" id="GO:0033014">
    <property type="term" value="P:tetrapyrrole biosynthetic process"/>
    <property type="evidence" value="ECO:0007669"/>
    <property type="project" value="InterPro"/>
</dbReference>
<evidence type="ECO:0000259" key="1">
    <source>
        <dbReference type="Pfam" id="PF02602"/>
    </source>
</evidence>
<dbReference type="Proteomes" id="UP000468591">
    <property type="component" value="Unassembled WGS sequence"/>
</dbReference>
<dbReference type="InterPro" id="IPR003754">
    <property type="entry name" value="4pyrrol_synth_uPrphyn_synth"/>
</dbReference>